<keyword evidence="4" id="KW-1185">Reference proteome</keyword>
<dbReference type="InterPro" id="IPR017438">
    <property type="entry name" value="ATP-NAD_kinase_N"/>
</dbReference>
<dbReference type="SUPFAM" id="SSF111331">
    <property type="entry name" value="NAD kinase/diacylglycerol kinase-like"/>
    <property type="match status" value="1"/>
</dbReference>
<evidence type="ECO:0000256" key="1">
    <source>
        <dbReference type="ARBA" id="ARBA00022490"/>
    </source>
</evidence>
<dbReference type="Proteomes" id="UP000648914">
    <property type="component" value="Unassembled WGS sequence"/>
</dbReference>
<dbReference type="PROSITE" id="PS50146">
    <property type="entry name" value="DAGK"/>
    <property type="match status" value="1"/>
</dbReference>
<evidence type="ECO:0000313" key="4">
    <source>
        <dbReference type="Proteomes" id="UP000648914"/>
    </source>
</evidence>
<accession>A0ABS0UEL0</accession>
<dbReference type="InterPro" id="IPR016064">
    <property type="entry name" value="NAD/diacylglycerol_kinase_sf"/>
</dbReference>
<comment type="caution">
    <text evidence="3">The sequence shown here is derived from an EMBL/GenBank/DDBJ whole genome shotgun (WGS) entry which is preliminary data.</text>
</comment>
<name>A0ABS0UEL0_9PSED</name>
<dbReference type="EMBL" id="JAEILG010000013">
    <property type="protein sequence ID" value="MBI6564015.1"/>
    <property type="molecule type" value="Genomic_DNA"/>
</dbReference>
<dbReference type="Pfam" id="PF00781">
    <property type="entry name" value="DAGK_cat"/>
    <property type="match status" value="1"/>
</dbReference>
<proteinExistence type="predicted"/>
<protein>
    <recommendedName>
        <fullName evidence="2">DAGKc domain-containing protein</fullName>
    </recommendedName>
</protein>
<reference evidence="3 4" key="1">
    <citation type="submission" date="2020-12" db="EMBL/GenBank/DDBJ databases">
        <title>Comparative genomic insights into the epidemiology and virulence of plant pathogenic Pseudomonads from Turkey.</title>
        <authorList>
            <person name="Dillon M."/>
            <person name="Ruiz-Bedoya T."/>
            <person name="Bendalovic-Torma C."/>
            <person name="Guttman K.M."/>
            <person name="Kwak H."/>
            <person name="Middleton M.A."/>
            <person name="Wang P.W."/>
            <person name="Horuz S."/>
            <person name="Aysan Y."/>
            <person name="Guttman D.S."/>
        </authorList>
    </citation>
    <scope>NUCLEOTIDE SEQUENCE [LARGE SCALE GENOMIC DNA]</scope>
    <source>
        <strain evidence="3 4">S5_IA_2b</strain>
    </source>
</reference>
<gene>
    <name evidence="3" type="ORF">YA0852_07905</name>
</gene>
<dbReference type="Gene3D" id="3.40.50.10330">
    <property type="entry name" value="Probable inorganic polyphosphate/atp-NAD kinase, domain 1"/>
    <property type="match status" value="1"/>
</dbReference>
<evidence type="ECO:0000313" key="3">
    <source>
        <dbReference type="EMBL" id="MBI6564015.1"/>
    </source>
</evidence>
<sequence length="322" mass="34416">MTELTPRPERIGILLNPASGYVRRHLPSLRRRVAGITNAMVIEASSAGQIKGAVESLQLGPADLLVVIGGDGTLQAVLTATLRQAPLAAPYVLALPAGTTNMSASDLGIRSNPTAALQGLDNWLSGKTSAPAVRARAVLRVSDASLAPPQFGMFFGAGAIISGVRYFHSSVRPKGVHGALGPSLAFVRMLLSLLRSREHSLLPATPARLHLTPQPLLVPWLLILATTLDTLLLGSTPYWGREKAPMHFTAIAHRAPRLLRSLLFLLRGRSTATMSNNPAYVSHNLSHTAIDDLTEYLLDGEIFSSHGQLHLTATPAIRFIVL</sequence>
<dbReference type="InterPro" id="IPR001206">
    <property type="entry name" value="Diacylglycerol_kinase_cat_dom"/>
</dbReference>
<feature type="domain" description="DAGKc" evidence="2">
    <location>
        <begin position="6"/>
        <end position="118"/>
    </location>
</feature>
<evidence type="ECO:0000259" key="2">
    <source>
        <dbReference type="PROSITE" id="PS50146"/>
    </source>
</evidence>
<organism evidence="3 4">
    <name type="scientific">Pseudomonas synxantha</name>
    <dbReference type="NCBI Taxonomy" id="47883"/>
    <lineage>
        <taxon>Bacteria</taxon>
        <taxon>Pseudomonadati</taxon>
        <taxon>Pseudomonadota</taxon>
        <taxon>Gammaproteobacteria</taxon>
        <taxon>Pseudomonadales</taxon>
        <taxon>Pseudomonadaceae</taxon>
        <taxon>Pseudomonas</taxon>
    </lineage>
</organism>
<dbReference type="RefSeq" id="WP_198719198.1">
    <property type="nucleotide sequence ID" value="NZ_JAEIKU010000016.1"/>
</dbReference>
<keyword evidence="1" id="KW-0963">Cytoplasm</keyword>